<name>A0A1G7TC02_RHOCA</name>
<gene>
    <name evidence="1" type="ORF">SAMN04244550_03775</name>
</gene>
<protein>
    <submittedName>
        <fullName evidence="1">Uncharacterized protein</fullName>
    </submittedName>
</protein>
<evidence type="ECO:0000313" key="1">
    <source>
        <dbReference type="EMBL" id="SDG32828.1"/>
    </source>
</evidence>
<reference evidence="1 2" key="1">
    <citation type="submission" date="2016-10" db="EMBL/GenBank/DDBJ databases">
        <authorList>
            <person name="de Groot N.N."/>
        </authorList>
    </citation>
    <scope>NUCLEOTIDE SEQUENCE [LARGE SCALE GENOMIC DNA]</scope>
    <source>
        <strain evidence="2">DSM 938 / 37b4</strain>
    </source>
</reference>
<feature type="non-terminal residue" evidence="1">
    <location>
        <position position="1"/>
    </location>
</feature>
<evidence type="ECO:0000313" key="2">
    <source>
        <dbReference type="Proteomes" id="UP000183812"/>
    </source>
</evidence>
<sequence length="99" mass="10539">VGTVVERKTRYLILSKMRGCTADAALEGFTRQMKRLASDDYWGLIAAGLVIASFTSPKGDNQTSATLLTQIGGVTVAKKVRVGAADSGGTGYRMLRVEN</sequence>
<accession>A0A1G7TC02</accession>
<dbReference type="AlphaFoldDB" id="A0A1G7TC02"/>
<dbReference type="EMBL" id="FNAY01000065">
    <property type="protein sequence ID" value="SDG32828.1"/>
    <property type="molecule type" value="Genomic_DNA"/>
</dbReference>
<organism evidence="1 2">
    <name type="scientific">Rhodobacter capsulatus</name>
    <name type="common">Rhodopseudomonas capsulata</name>
    <dbReference type="NCBI Taxonomy" id="1061"/>
    <lineage>
        <taxon>Bacteria</taxon>
        <taxon>Pseudomonadati</taxon>
        <taxon>Pseudomonadota</taxon>
        <taxon>Alphaproteobacteria</taxon>
        <taxon>Rhodobacterales</taxon>
        <taxon>Rhodobacter group</taxon>
        <taxon>Rhodobacter</taxon>
    </lineage>
</organism>
<dbReference type="Proteomes" id="UP000183812">
    <property type="component" value="Unassembled WGS sequence"/>
</dbReference>
<proteinExistence type="predicted"/>